<dbReference type="Proteomes" id="UP001500635">
    <property type="component" value="Unassembled WGS sequence"/>
</dbReference>
<keyword evidence="7 9" id="KW-0464">Manganese</keyword>
<comment type="caution">
    <text evidence="12">The sequence shown here is derived from an EMBL/GenBank/DDBJ whole genome shotgun (WGS) entry which is preliminary data.</text>
</comment>
<evidence type="ECO:0000259" key="11">
    <source>
        <dbReference type="Pfam" id="PF17297"/>
    </source>
</evidence>
<evidence type="ECO:0000256" key="5">
    <source>
        <dbReference type="ARBA" id="ARBA00022793"/>
    </source>
</evidence>
<comment type="pathway">
    <text evidence="9">Carbohydrate biosynthesis; gluconeogenesis.</text>
</comment>
<dbReference type="Gene3D" id="2.170.8.10">
    <property type="entry name" value="Phosphoenolpyruvate Carboxykinase, domain 2"/>
    <property type="match status" value="1"/>
</dbReference>
<name>A0ABP8KGY3_9ACTN</name>
<dbReference type="InterPro" id="IPR013035">
    <property type="entry name" value="PEP_carboxykinase_C"/>
</dbReference>
<evidence type="ECO:0000256" key="7">
    <source>
        <dbReference type="ARBA" id="ARBA00023211"/>
    </source>
</evidence>
<dbReference type="NCBIfam" id="NF003253">
    <property type="entry name" value="PRK04210.1"/>
    <property type="match status" value="1"/>
</dbReference>
<dbReference type="Gene3D" id="3.90.228.20">
    <property type="match status" value="1"/>
</dbReference>
<feature type="binding site" evidence="9">
    <location>
        <position position="428"/>
    </location>
    <ligand>
        <name>GTP</name>
        <dbReference type="ChEBI" id="CHEBI:37565"/>
    </ligand>
</feature>
<evidence type="ECO:0000256" key="6">
    <source>
        <dbReference type="ARBA" id="ARBA00023134"/>
    </source>
</evidence>
<protein>
    <recommendedName>
        <fullName evidence="9">Phosphoenolpyruvate carboxykinase [GTP]</fullName>
        <shortName evidence="9">PEP carboxykinase</shortName>
        <shortName evidence="9">PEPCK</shortName>
        <ecNumber evidence="9">4.1.1.32</ecNumber>
    </recommendedName>
    <alternativeName>
        <fullName evidence="9">GTP-dependent phosphoenolpyruvate carboxykinase</fullName>
        <shortName evidence="9">GTP-PEPCK</shortName>
    </alternativeName>
</protein>
<keyword evidence="9" id="KW-0963">Cytoplasm</keyword>
<evidence type="ECO:0000256" key="8">
    <source>
        <dbReference type="ARBA" id="ARBA00023239"/>
    </source>
</evidence>
<gene>
    <name evidence="9" type="primary">pckG</name>
    <name evidence="12" type="ORF">GCM10023147_50280</name>
</gene>
<dbReference type="CDD" id="cd00819">
    <property type="entry name" value="PEPCK_GTP"/>
    <property type="match status" value="1"/>
</dbReference>
<comment type="subcellular location">
    <subcellularLocation>
        <location evidence="9">Cytoplasm</location>
    </subcellularLocation>
</comment>
<dbReference type="HAMAP" id="MF_00452">
    <property type="entry name" value="PEPCK_GTP"/>
    <property type="match status" value="1"/>
</dbReference>
<sequence length="614" mass="67339">MTSATIPGLDRDSIPTKHAKLIEWVREVAELTQPDRVEWSDGSDAEWDRLSSELVDAGTFTRLNPAKKPNSFLALSDPADVARVESRTYICSEKKEDAGPTNNWVRPAEMKATMTELYRGSMRGRTMYVIPFCMGPLGAEDPKLGVEITDSGYVVLSMKIMTRMGTAVLEKLGDDGFFVKGLHSVGAPLEPGEADVPWPCSTTKYITQFPETREIWSYGSGYGGNALLGKKCYALRIASAMAHDEGWLAEHMLILKLISPEDKVYYIAAAFPSACGKTNLAMIQPTLPGWRAETVGDDIAWMRFGEDGRLYAVNPEFGFFGVAPGTSTGSNPNAMKTIEAGNTIFTNVAKTDNGDVWWEGMSAAPQHLTDWRGNDWESSAAEGEDGTMTVAAHPNSRYTVPLAQCPSIAPEWDDPQGVPISAILFGGRRKTTVPLVTEARDWKHGVFMGATVGSEQTAAAEGKVGTVRRDPMAMLPFLGYNVGDYFEHWLTLGKQADESKLPKVFYVNWFRRGADKRFLWPGFGENSRVLKWIVERVEGTAEGVETPIGTVATPEALDLDGLETPAEDVAEALAVNVDEWRGEIPSIEEWFSFVGDKLPGGLQDELDALKQRLG</sequence>
<dbReference type="Pfam" id="PF17297">
    <property type="entry name" value="PEPCK_N"/>
    <property type="match status" value="1"/>
</dbReference>
<feature type="domain" description="Phosphoenolpyruvate carboxykinase GTP-utilising N-terminal" evidence="11">
    <location>
        <begin position="23"/>
        <end position="243"/>
    </location>
</feature>
<dbReference type="PROSITE" id="PS00505">
    <property type="entry name" value="PEPCK_GTP"/>
    <property type="match status" value="1"/>
</dbReference>
<reference evidence="13" key="1">
    <citation type="journal article" date="2019" name="Int. J. Syst. Evol. Microbiol.">
        <title>The Global Catalogue of Microorganisms (GCM) 10K type strain sequencing project: providing services to taxonomists for standard genome sequencing and annotation.</title>
        <authorList>
            <consortium name="The Broad Institute Genomics Platform"/>
            <consortium name="The Broad Institute Genome Sequencing Center for Infectious Disease"/>
            <person name="Wu L."/>
            <person name="Ma J."/>
        </authorList>
    </citation>
    <scope>NUCLEOTIDE SEQUENCE [LARGE SCALE GENOMIC DNA]</scope>
    <source>
        <strain evidence="13">JCM 17688</strain>
    </source>
</reference>
<keyword evidence="6 9" id="KW-0342">GTP-binding</keyword>
<feature type="binding site" evidence="9">
    <location>
        <begin position="523"/>
        <end position="526"/>
    </location>
    <ligand>
        <name>GTP</name>
        <dbReference type="ChEBI" id="CHEBI:37565"/>
    </ligand>
</feature>
<keyword evidence="4 9" id="KW-0547">Nucleotide-binding</keyword>
<comment type="catalytic activity">
    <reaction evidence="9">
        <text>oxaloacetate + GTP = phosphoenolpyruvate + GDP + CO2</text>
        <dbReference type="Rhea" id="RHEA:10388"/>
        <dbReference type="ChEBI" id="CHEBI:16452"/>
        <dbReference type="ChEBI" id="CHEBI:16526"/>
        <dbReference type="ChEBI" id="CHEBI:37565"/>
        <dbReference type="ChEBI" id="CHEBI:58189"/>
        <dbReference type="ChEBI" id="CHEBI:58702"/>
        <dbReference type="EC" id="4.1.1.32"/>
    </reaction>
</comment>
<evidence type="ECO:0000256" key="3">
    <source>
        <dbReference type="ARBA" id="ARBA00022723"/>
    </source>
</evidence>
<dbReference type="PANTHER" id="PTHR11561:SF0">
    <property type="entry name" value="PHOSPHOENOLPYRUVATE CARBOXYKINASE [GTP]-RELATED"/>
    <property type="match status" value="1"/>
</dbReference>
<comment type="cofactor">
    <cofactor evidence="9">
        <name>Mn(2+)</name>
        <dbReference type="ChEBI" id="CHEBI:29035"/>
    </cofactor>
    <text evidence="9">Binds 1 Mn(2+) ion per subunit.</text>
</comment>
<dbReference type="SUPFAM" id="SSF53795">
    <property type="entry name" value="PEP carboxykinase-like"/>
    <property type="match status" value="1"/>
</dbReference>
<feature type="binding site" evidence="9">
    <location>
        <position position="251"/>
    </location>
    <ligand>
        <name>Mn(2+)</name>
        <dbReference type="ChEBI" id="CHEBI:29035"/>
    </ligand>
</feature>
<evidence type="ECO:0000256" key="9">
    <source>
        <dbReference type="HAMAP-Rule" id="MF_00452"/>
    </source>
</evidence>
<dbReference type="PIRSF" id="PIRSF001348">
    <property type="entry name" value="PEP_carboxykinase_GTP"/>
    <property type="match status" value="1"/>
</dbReference>
<feature type="binding site" evidence="9">
    <location>
        <begin position="395"/>
        <end position="397"/>
    </location>
    <ligand>
        <name>substrate</name>
    </ligand>
</feature>
<dbReference type="SUPFAM" id="SSF68923">
    <property type="entry name" value="PEP carboxykinase N-terminal domain"/>
    <property type="match status" value="1"/>
</dbReference>
<comment type="similarity">
    <text evidence="1 9">Belongs to the phosphoenolpyruvate carboxykinase [GTP] family.</text>
</comment>
<dbReference type="EC" id="4.1.1.32" evidence="9"/>
<dbReference type="Pfam" id="PF00821">
    <property type="entry name" value="PEPCK_GTP"/>
    <property type="match status" value="1"/>
</dbReference>
<feature type="active site" evidence="9">
    <location>
        <position position="275"/>
    </location>
</feature>
<dbReference type="InterPro" id="IPR035078">
    <property type="entry name" value="PEP_carboxykinase_GTP_N"/>
</dbReference>
<dbReference type="InterPro" id="IPR008210">
    <property type="entry name" value="PEP_carboxykinase_N"/>
</dbReference>
<evidence type="ECO:0000256" key="2">
    <source>
        <dbReference type="ARBA" id="ARBA00022432"/>
    </source>
</evidence>
<evidence type="ECO:0000259" key="10">
    <source>
        <dbReference type="Pfam" id="PF00821"/>
    </source>
</evidence>
<feature type="binding site" evidence="9">
    <location>
        <position position="273"/>
    </location>
    <ligand>
        <name>substrate</name>
    </ligand>
</feature>
<dbReference type="PANTHER" id="PTHR11561">
    <property type="entry name" value="PHOSPHOENOLPYRUVATE CARBOXYKINASE"/>
    <property type="match status" value="1"/>
</dbReference>
<organism evidence="12 13">
    <name type="scientific">Tsukamurella soli</name>
    <dbReference type="NCBI Taxonomy" id="644556"/>
    <lineage>
        <taxon>Bacteria</taxon>
        <taxon>Bacillati</taxon>
        <taxon>Actinomycetota</taxon>
        <taxon>Actinomycetes</taxon>
        <taxon>Mycobacteriales</taxon>
        <taxon>Tsukamurellaceae</taxon>
        <taxon>Tsukamurella</taxon>
    </lineage>
</organism>
<dbReference type="InterPro" id="IPR018091">
    <property type="entry name" value="PEP_carboxykin_GTP_CS"/>
</dbReference>
<comment type="function">
    <text evidence="9">Catalyzes the conversion of oxaloacetate (OAA) to phosphoenolpyruvate (PEP), the rate-limiting step in the metabolic pathway that produces glucose from lactate and other precursors derived from the citric acid cycle.</text>
</comment>
<feature type="binding site" evidence="9">
    <location>
        <position position="298"/>
    </location>
    <ligand>
        <name>Mn(2+)</name>
        <dbReference type="ChEBI" id="CHEBI:29035"/>
    </ligand>
</feature>
<feature type="domain" description="Phosphoenolpyruvate carboxykinase C-terminal P-loop" evidence="10">
    <location>
        <begin position="247"/>
        <end position="612"/>
    </location>
</feature>
<keyword evidence="13" id="KW-1185">Reference proteome</keyword>
<evidence type="ECO:0000313" key="12">
    <source>
        <dbReference type="EMBL" id="GAA4406602.1"/>
    </source>
</evidence>
<comment type="subunit">
    <text evidence="9">Monomer.</text>
</comment>
<keyword evidence="2 9" id="KW-0312">Gluconeogenesis</keyword>
<feature type="binding site" evidence="9">
    <location>
        <begin position="222"/>
        <end position="224"/>
    </location>
    <ligand>
        <name>substrate</name>
    </ligand>
</feature>
<feature type="binding site" evidence="9">
    <location>
        <position position="397"/>
    </location>
    <ligand>
        <name>GTP</name>
        <dbReference type="ChEBI" id="CHEBI:37565"/>
    </ligand>
</feature>
<feature type="binding site" evidence="9">
    <location>
        <begin position="274"/>
        <end position="279"/>
    </location>
    <ligand>
        <name>GTP</name>
        <dbReference type="ChEBI" id="CHEBI:37565"/>
    </ligand>
</feature>
<evidence type="ECO:0000256" key="1">
    <source>
        <dbReference type="ARBA" id="ARBA00005796"/>
    </source>
</evidence>
<evidence type="ECO:0000256" key="4">
    <source>
        <dbReference type="ARBA" id="ARBA00022741"/>
    </source>
</evidence>
<dbReference type="EMBL" id="BAABFR010000159">
    <property type="protein sequence ID" value="GAA4406602.1"/>
    <property type="molecule type" value="Genomic_DNA"/>
</dbReference>
<dbReference type="InterPro" id="IPR008209">
    <property type="entry name" value="PEP_carboxykinase_GTP"/>
</dbReference>
<keyword evidence="3 9" id="KW-0479">Metal-binding</keyword>
<dbReference type="RefSeq" id="WP_345001495.1">
    <property type="nucleotide sequence ID" value="NZ_BAABFR010000159.1"/>
</dbReference>
<dbReference type="InterPro" id="IPR035077">
    <property type="entry name" value="PEP_carboxykinase_GTP_C"/>
</dbReference>
<proteinExistence type="inferred from homology"/>
<evidence type="ECO:0000313" key="13">
    <source>
        <dbReference type="Proteomes" id="UP001500635"/>
    </source>
</evidence>
<dbReference type="Gene3D" id="3.40.449.10">
    <property type="entry name" value="Phosphoenolpyruvate Carboxykinase, domain 1"/>
    <property type="match status" value="1"/>
</dbReference>
<accession>A0ABP8KGY3</accession>
<keyword evidence="8 9" id="KW-0456">Lyase</keyword>
<keyword evidence="5 9" id="KW-0210">Decarboxylase</keyword>
<feature type="binding site" evidence="9">
    <location>
        <position position="231"/>
    </location>
    <ligand>
        <name>Mn(2+)</name>
        <dbReference type="ChEBI" id="CHEBI:29035"/>
    </ligand>
</feature>
<feature type="binding site" evidence="9">
    <location>
        <position position="83"/>
    </location>
    <ligand>
        <name>substrate</name>
    </ligand>
</feature>